<feature type="coiled-coil region" evidence="2">
    <location>
        <begin position="347"/>
        <end position="374"/>
    </location>
</feature>
<dbReference type="EMBL" id="CAJZAH010000001">
    <property type="protein sequence ID" value="CAG9169548.1"/>
    <property type="molecule type" value="Genomic_DNA"/>
</dbReference>
<evidence type="ECO:0000256" key="1">
    <source>
        <dbReference type="ARBA" id="ARBA00007613"/>
    </source>
</evidence>
<dbReference type="InterPro" id="IPR010131">
    <property type="entry name" value="MdtP/NodT-like"/>
</dbReference>
<evidence type="ECO:0000313" key="5">
    <source>
        <dbReference type="Proteomes" id="UP000721236"/>
    </source>
</evidence>
<keyword evidence="5" id="KW-1185">Reference proteome</keyword>
<keyword evidence="2" id="KW-0175">Coiled coil</keyword>
<reference evidence="4 5" key="1">
    <citation type="submission" date="2021-08" db="EMBL/GenBank/DDBJ databases">
        <authorList>
            <person name="Peeters C."/>
        </authorList>
    </citation>
    <scope>NUCLEOTIDE SEQUENCE [LARGE SCALE GENOMIC DNA]</scope>
    <source>
        <strain evidence="4 5">LMG 21510</strain>
    </source>
</reference>
<dbReference type="SUPFAM" id="SSF56954">
    <property type="entry name" value="Outer membrane efflux proteins (OEP)"/>
    <property type="match status" value="1"/>
</dbReference>
<comment type="caution">
    <text evidence="4">The sequence shown here is derived from an EMBL/GenBank/DDBJ whole genome shotgun (WGS) entry which is preliminary data.</text>
</comment>
<dbReference type="InterPro" id="IPR003423">
    <property type="entry name" value="OMP_efflux"/>
</dbReference>
<name>A0ABM8WQ81_9BURK</name>
<dbReference type="PANTHER" id="PTHR30203:SF30">
    <property type="entry name" value="OUTER MEMBRANE PROTEIN-RELATED"/>
    <property type="match status" value="1"/>
</dbReference>
<dbReference type="PANTHER" id="PTHR30203">
    <property type="entry name" value="OUTER MEMBRANE CATION EFFLUX PROTEIN"/>
    <property type="match status" value="1"/>
</dbReference>
<accession>A0ABM8WQ81</accession>
<organism evidence="4 5">
    <name type="scientific">Cupriavidus respiraculi</name>
    <dbReference type="NCBI Taxonomy" id="195930"/>
    <lineage>
        <taxon>Bacteria</taxon>
        <taxon>Pseudomonadati</taxon>
        <taxon>Pseudomonadota</taxon>
        <taxon>Betaproteobacteria</taxon>
        <taxon>Burkholderiales</taxon>
        <taxon>Burkholderiaceae</taxon>
        <taxon>Cupriavidus</taxon>
    </lineage>
</organism>
<comment type="similarity">
    <text evidence="1">Belongs to the outer membrane factor (OMF) (TC 1.B.17) family.</text>
</comment>
<proteinExistence type="inferred from homology"/>
<feature type="region of interest" description="Disordered" evidence="3">
    <location>
        <begin position="441"/>
        <end position="461"/>
    </location>
</feature>
<sequence length="461" mass="47942">MVLALLACPPASGAPGVPDTQRAGAAGSGASCAAPPPGAALTLAWARDLALACNAAIQAARRGGEAGAADIEVAAQRPNPVLSLGVQNINPQAGVGSGSLRNKTVDSIVRVDQLIETANKGGLRVDAARANAAAADEQIEAVAAVQTAALEQAFHDAAVAQERVSVLTEVVDLFQRTAQANQARLKAGDMARADVTRLDLEGLRAQADLREARAASVRGRAELAEAMGIAGTLADNPLVPAWPALDAGLPSFDAARLQRRPDIAAAEARLRAATFARELARAGRVPDVTVGAQAEHYPVSATNQQGSGNSFGVFVTIPLFVRHSNGGEARRAEVDYYAALDERNRVLLAARNELARTDSRLAAARDALRQMRESVLPGAERVAADAEFAYGKGATGVLELLDARRALRQTRLDAAAAQGEYANAMSAWLAARRLSTLAPATATPVQLNDNPEESPADAPRR</sequence>
<evidence type="ECO:0000256" key="3">
    <source>
        <dbReference type="SAM" id="MobiDB-lite"/>
    </source>
</evidence>
<evidence type="ECO:0000256" key="2">
    <source>
        <dbReference type="SAM" id="Coils"/>
    </source>
</evidence>
<dbReference type="Gene3D" id="1.20.1600.10">
    <property type="entry name" value="Outer membrane efflux proteins (OEP)"/>
    <property type="match status" value="1"/>
</dbReference>
<evidence type="ECO:0000313" key="4">
    <source>
        <dbReference type="EMBL" id="CAG9169548.1"/>
    </source>
</evidence>
<protein>
    <submittedName>
        <fullName evidence="4">Cobalt-zinc-cadmium resistance protein CzcC</fullName>
    </submittedName>
</protein>
<gene>
    <name evidence="4" type="primary">czcC_3</name>
    <name evidence="4" type="ORF">LMG21510_01483</name>
</gene>
<dbReference type="Proteomes" id="UP000721236">
    <property type="component" value="Unassembled WGS sequence"/>
</dbReference>
<dbReference type="Pfam" id="PF02321">
    <property type="entry name" value="OEP"/>
    <property type="match status" value="2"/>
</dbReference>